<dbReference type="AlphaFoldDB" id="A0A1J6YEF2"/>
<feature type="domain" description="Outer membrane protein beta-barrel" evidence="7">
    <location>
        <begin position="6"/>
        <end position="238"/>
    </location>
</feature>
<dbReference type="STRING" id="523831.SEHO0A_00293"/>
<evidence type="ECO:0000256" key="4">
    <source>
        <dbReference type="ARBA" id="ARBA00022729"/>
    </source>
</evidence>
<proteinExistence type="predicted"/>
<evidence type="ECO:0000259" key="7">
    <source>
        <dbReference type="Pfam" id="PF13505"/>
    </source>
</evidence>
<sequence length="239" mass="25899">MKKVFAVCIISLLVTYAATASAKEGGYITGKAGTSLVNLYDINSTFSADEIVNGHRKLPDRTKGVFGGGVAIGYDFNDQFQLPVRLELDTTFRGETDAKSGQDISAFDESVHINVKNQVRMTTYMVNGYYDFHNSTAFTPYISAGIGLARVKLKNNTVPVGFDINETLAASKNNFAWGAGIGAKYAITDNLAIDASYKYINAGKVSISKNNYAGDEHTSYYADTKAASNDFMIGITYAF</sequence>
<keyword evidence="5" id="KW-0472">Membrane</keyword>
<reference evidence="9" key="1">
    <citation type="submission" date="2017-12" db="EMBL/GenBank/DDBJ databases">
        <title>FDA dAtabase for Regulatory Grade micrObial Sequences (FDA-ARGOS): Supporting development and validation of Infectious Disease Dx tests.</title>
        <authorList>
            <person name="Sichtig H."/>
            <person name="Tallon L."/>
            <person name="Sadzewicz L."/>
            <person name="Sengamalay N."/>
            <person name="Nagaraj S."/>
            <person name="Vavikolanu K."/>
            <person name="Aluvathingal J."/>
            <person name="Nadendla S."/>
            <person name="Pirone D.C."/>
            <person name="Hoffman M."/>
            <person name="Muruvanda T."/>
            <person name="Allard M."/>
            <person name="Evans P."/>
        </authorList>
    </citation>
    <scope>NUCLEOTIDE SEQUENCE [LARGE SCALE GENOMIC DNA]</scope>
    <source>
        <strain evidence="9">FDAARGOS_55</strain>
    </source>
</reference>
<dbReference type="Proteomes" id="UP000236163">
    <property type="component" value="Unassembled WGS sequence"/>
</dbReference>
<keyword evidence="4 6" id="KW-0732">Signal</keyword>
<evidence type="ECO:0000313" key="8">
    <source>
        <dbReference type="EMBL" id="PNO35777.1"/>
    </source>
</evidence>
<keyword evidence="3" id="KW-0812">Transmembrane</keyword>
<feature type="chain" id="PRO_5030030406" evidence="6">
    <location>
        <begin position="23"/>
        <end position="239"/>
    </location>
</feature>
<comment type="caution">
    <text evidence="8">The sequence shown here is derived from an EMBL/GenBank/DDBJ whole genome shotgun (WGS) entry which is preliminary data.</text>
</comment>
<keyword evidence="2" id="KW-1134">Transmembrane beta strand</keyword>
<dbReference type="InterPro" id="IPR011250">
    <property type="entry name" value="OMP/PagP_B-barrel"/>
</dbReference>
<evidence type="ECO:0000256" key="2">
    <source>
        <dbReference type="ARBA" id="ARBA00022452"/>
    </source>
</evidence>
<dbReference type="InterPro" id="IPR027385">
    <property type="entry name" value="Beta-barrel_OMP"/>
</dbReference>
<feature type="signal peptide" evidence="6">
    <location>
        <begin position="1"/>
        <end position="22"/>
    </location>
</feature>
<dbReference type="Pfam" id="PF13505">
    <property type="entry name" value="OMP_b-brl"/>
    <property type="match status" value="1"/>
</dbReference>
<dbReference type="InterPro" id="IPR051723">
    <property type="entry name" value="Bact_OM_Invasion-Related"/>
</dbReference>
<gene>
    <name evidence="8" type="primary">pagN</name>
    <name evidence="8" type="ORF">RK55_012390</name>
</gene>
<name>A0A1J6YEF2_SALHO</name>
<dbReference type="SUPFAM" id="SSF56925">
    <property type="entry name" value="OMPA-like"/>
    <property type="match status" value="1"/>
</dbReference>
<evidence type="ECO:0000256" key="6">
    <source>
        <dbReference type="SAM" id="SignalP"/>
    </source>
</evidence>
<comment type="subcellular location">
    <subcellularLocation>
        <location evidence="1">Cell outer membrane</location>
        <topology evidence="1">Multi-pass membrane protein</topology>
    </subcellularLocation>
</comment>
<dbReference type="Gene3D" id="2.40.160.20">
    <property type="match status" value="1"/>
</dbReference>
<evidence type="ECO:0000313" key="9">
    <source>
        <dbReference type="Proteomes" id="UP000236163"/>
    </source>
</evidence>
<evidence type="ECO:0000256" key="3">
    <source>
        <dbReference type="ARBA" id="ARBA00022692"/>
    </source>
</evidence>
<dbReference type="GO" id="GO:0009279">
    <property type="term" value="C:cell outer membrane"/>
    <property type="evidence" value="ECO:0007669"/>
    <property type="project" value="UniProtKB-SubCell"/>
</dbReference>
<organism evidence="8 9">
    <name type="scientific">Salmonella enterica subsp. houtenae serovar 50:g,z51:-</name>
    <dbReference type="NCBI Taxonomy" id="1173947"/>
    <lineage>
        <taxon>Bacteria</taxon>
        <taxon>Pseudomonadati</taxon>
        <taxon>Pseudomonadota</taxon>
        <taxon>Gammaproteobacteria</taxon>
        <taxon>Enterobacterales</taxon>
        <taxon>Enterobacteriaceae</taxon>
        <taxon>Salmonella</taxon>
    </lineage>
</organism>
<evidence type="ECO:0000256" key="5">
    <source>
        <dbReference type="ARBA" id="ARBA00023136"/>
    </source>
</evidence>
<protein>
    <submittedName>
        <fullName evidence="8">Adhesin/invasin protein PagN</fullName>
    </submittedName>
</protein>
<evidence type="ECO:0000256" key="1">
    <source>
        <dbReference type="ARBA" id="ARBA00004571"/>
    </source>
</evidence>
<dbReference type="PANTHER" id="PTHR35892">
    <property type="entry name" value="OUTER MEMBRANE PROTEIN PAGN-RELATED"/>
    <property type="match status" value="1"/>
</dbReference>
<dbReference type="EMBL" id="JWSP02000004">
    <property type="protein sequence ID" value="PNO35777.1"/>
    <property type="molecule type" value="Genomic_DNA"/>
</dbReference>
<accession>A0A1J6YEF2</accession>
<dbReference type="PANTHER" id="PTHR35892:SF2">
    <property type="entry name" value="OUTER MEMBRANE PROTEIN PAGN"/>
    <property type="match status" value="1"/>
</dbReference>